<evidence type="ECO:0000313" key="10">
    <source>
        <dbReference type="Proteomes" id="UP000274131"/>
    </source>
</evidence>
<evidence type="ECO:0000313" key="11">
    <source>
        <dbReference type="WBParaSite" id="EVEC_0000078301-mRNA-1"/>
    </source>
</evidence>
<dbReference type="Gene3D" id="1.10.10.60">
    <property type="entry name" value="Homeodomain-like"/>
    <property type="match status" value="1"/>
</dbReference>
<gene>
    <name evidence="9" type="ORF">EVEC_LOCUS522</name>
</gene>
<dbReference type="SMART" id="SM00389">
    <property type="entry name" value="HOX"/>
    <property type="match status" value="1"/>
</dbReference>
<sequence>MLCGNNGMSSEKQDSSVPQIASLSSLNANYMDMEQKSFQDYPPPSYNPVNCYPSLPPDFSRTTAPPPVPPTYPYYQPSPFQSSTSNSGYVSATQQQNPYLFHQSASSPEEHSTKIIEGGEVRINGKGKRVRKPRTIYTSQQLQELQRRFNKSQYLALPDRAELAARLGLTQTQVSFMSNLPIFSTSFTFFF</sequence>
<dbReference type="WBParaSite" id="EVEC_0000078301-mRNA-1">
    <property type="protein sequence ID" value="EVEC_0000078301-mRNA-1"/>
    <property type="gene ID" value="EVEC_0000078301"/>
</dbReference>
<feature type="DNA-binding region" description="Homeobox" evidence="5">
    <location>
        <begin position="130"/>
        <end position="175"/>
    </location>
</feature>
<dbReference type="CDD" id="cd00086">
    <property type="entry name" value="homeodomain"/>
    <property type="match status" value="1"/>
</dbReference>
<keyword evidence="2 5" id="KW-0238">DNA-binding</keyword>
<evidence type="ECO:0000256" key="2">
    <source>
        <dbReference type="ARBA" id="ARBA00023125"/>
    </source>
</evidence>
<accession>A0A0N4UTV7</accession>
<dbReference type="GO" id="GO:0000981">
    <property type="term" value="F:DNA-binding transcription factor activity, RNA polymerase II-specific"/>
    <property type="evidence" value="ECO:0007669"/>
    <property type="project" value="TreeGrafter"/>
</dbReference>
<dbReference type="PANTHER" id="PTHR24327:SF81">
    <property type="entry name" value="HOMEOTIC PROTEIN DISTAL-LESS-RELATED"/>
    <property type="match status" value="1"/>
</dbReference>
<feature type="domain" description="Homeobox" evidence="8">
    <location>
        <begin position="128"/>
        <end position="174"/>
    </location>
</feature>
<name>A0A0N4UTV7_ENTVE</name>
<evidence type="ECO:0000256" key="3">
    <source>
        <dbReference type="ARBA" id="ARBA00023155"/>
    </source>
</evidence>
<dbReference type="EMBL" id="UXUI01001062">
    <property type="protein sequence ID" value="VDD85379.1"/>
    <property type="molecule type" value="Genomic_DNA"/>
</dbReference>
<comment type="subcellular location">
    <subcellularLocation>
        <location evidence="1 5 6">Nucleus</location>
    </subcellularLocation>
</comment>
<dbReference type="Proteomes" id="UP000274131">
    <property type="component" value="Unassembled WGS sequence"/>
</dbReference>
<dbReference type="Pfam" id="PF00046">
    <property type="entry name" value="Homeodomain"/>
    <property type="match status" value="1"/>
</dbReference>
<feature type="region of interest" description="Disordered" evidence="7">
    <location>
        <begin position="1"/>
        <end position="21"/>
    </location>
</feature>
<dbReference type="InterPro" id="IPR001356">
    <property type="entry name" value="HD"/>
</dbReference>
<evidence type="ECO:0000256" key="6">
    <source>
        <dbReference type="RuleBase" id="RU000682"/>
    </source>
</evidence>
<dbReference type="GO" id="GO:0000978">
    <property type="term" value="F:RNA polymerase II cis-regulatory region sequence-specific DNA binding"/>
    <property type="evidence" value="ECO:0007669"/>
    <property type="project" value="TreeGrafter"/>
</dbReference>
<evidence type="ECO:0000256" key="5">
    <source>
        <dbReference type="PROSITE-ProRule" id="PRU00108"/>
    </source>
</evidence>
<dbReference type="InterPro" id="IPR050460">
    <property type="entry name" value="Distal-less_Homeobox_TF"/>
</dbReference>
<keyword evidence="3 5" id="KW-0371">Homeobox</keyword>
<organism evidence="11">
    <name type="scientific">Enterobius vermicularis</name>
    <name type="common">Human pinworm</name>
    <dbReference type="NCBI Taxonomy" id="51028"/>
    <lineage>
        <taxon>Eukaryota</taxon>
        <taxon>Metazoa</taxon>
        <taxon>Ecdysozoa</taxon>
        <taxon>Nematoda</taxon>
        <taxon>Chromadorea</taxon>
        <taxon>Rhabditida</taxon>
        <taxon>Spirurina</taxon>
        <taxon>Oxyuridomorpha</taxon>
        <taxon>Oxyuroidea</taxon>
        <taxon>Oxyuridae</taxon>
        <taxon>Enterobius</taxon>
    </lineage>
</organism>
<dbReference type="InterPro" id="IPR009057">
    <property type="entry name" value="Homeodomain-like_sf"/>
</dbReference>
<dbReference type="OrthoDB" id="6159439at2759"/>
<evidence type="ECO:0000313" key="9">
    <source>
        <dbReference type="EMBL" id="VDD85379.1"/>
    </source>
</evidence>
<dbReference type="SUPFAM" id="SSF46689">
    <property type="entry name" value="Homeodomain-like"/>
    <property type="match status" value="1"/>
</dbReference>
<proteinExistence type="predicted"/>
<keyword evidence="4 5" id="KW-0539">Nucleus</keyword>
<reference evidence="11" key="1">
    <citation type="submission" date="2017-02" db="UniProtKB">
        <authorList>
            <consortium name="WormBaseParasite"/>
        </authorList>
    </citation>
    <scope>IDENTIFICATION</scope>
</reference>
<keyword evidence="10" id="KW-1185">Reference proteome</keyword>
<dbReference type="STRING" id="51028.A0A0N4UTV7"/>
<dbReference type="PANTHER" id="PTHR24327">
    <property type="entry name" value="HOMEOBOX PROTEIN"/>
    <property type="match status" value="1"/>
</dbReference>
<evidence type="ECO:0000256" key="7">
    <source>
        <dbReference type="SAM" id="MobiDB-lite"/>
    </source>
</evidence>
<reference evidence="9 10" key="2">
    <citation type="submission" date="2018-10" db="EMBL/GenBank/DDBJ databases">
        <authorList>
            <consortium name="Pathogen Informatics"/>
        </authorList>
    </citation>
    <scope>NUCLEOTIDE SEQUENCE [LARGE SCALE GENOMIC DNA]</scope>
</reference>
<protein>
    <submittedName>
        <fullName evidence="11">Homeobox domain-containing protein</fullName>
    </submittedName>
</protein>
<dbReference type="AlphaFoldDB" id="A0A0N4UTV7"/>
<evidence type="ECO:0000259" key="8">
    <source>
        <dbReference type="PROSITE" id="PS50071"/>
    </source>
</evidence>
<evidence type="ECO:0000256" key="4">
    <source>
        <dbReference type="ARBA" id="ARBA00023242"/>
    </source>
</evidence>
<dbReference type="PROSITE" id="PS50071">
    <property type="entry name" value="HOMEOBOX_2"/>
    <property type="match status" value="1"/>
</dbReference>
<dbReference type="GO" id="GO:0005634">
    <property type="term" value="C:nucleus"/>
    <property type="evidence" value="ECO:0007669"/>
    <property type="project" value="UniProtKB-SubCell"/>
</dbReference>
<evidence type="ECO:0000256" key="1">
    <source>
        <dbReference type="ARBA" id="ARBA00004123"/>
    </source>
</evidence>